<feature type="transmembrane region" description="Helical" evidence="1">
    <location>
        <begin position="12"/>
        <end position="33"/>
    </location>
</feature>
<organism evidence="2 3">
    <name type="scientific">Vibrio chagasii</name>
    <dbReference type="NCBI Taxonomy" id="170679"/>
    <lineage>
        <taxon>Bacteria</taxon>
        <taxon>Pseudomonadati</taxon>
        <taxon>Pseudomonadota</taxon>
        <taxon>Gammaproteobacteria</taxon>
        <taxon>Vibrionales</taxon>
        <taxon>Vibrionaceae</taxon>
        <taxon>Vibrio</taxon>
    </lineage>
</organism>
<dbReference type="GeneID" id="77344770"/>
<protein>
    <submittedName>
        <fullName evidence="2">Uncharacterized protein</fullName>
    </submittedName>
</protein>
<name>A0A7V7TK82_9VIBR</name>
<feature type="transmembrane region" description="Helical" evidence="1">
    <location>
        <begin position="39"/>
        <end position="61"/>
    </location>
</feature>
<accession>A0A7V7TK82</accession>
<proteinExistence type="predicted"/>
<dbReference type="RefSeq" id="WP_137406676.1">
    <property type="nucleotide sequence ID" value="NZ_AP025467.1"/>
</dbReference>
<sequence length="72" mass="7571">MALKSCLGANEMMIFSVFSLALLVLPILFSVNGLLSKDIAFVLFHLGTVLSVGAVPVLWLCSKNSTATASKA</sequence>
<dbReference type="AlphaFoldDB" id="A0A7V7TK82"/>
<dbReference type="Proteomes" id="UP000423756">
    <property type="component" value="Unassembled WGS sequence"/>
</dbReference>
<gene>
    <name evidence="2" type="ORF">F7Q91_02790</name>
</gene>
<keyword evidence="1" id="KW-0812">Transmembrane</keyword>
<evidence type="ECO:0000313" key="3">
    <source>
        <dbReference type="Proteomes" id="UP000423756"/>
    </source>
</evidence>
<keyword evidence="1" id="KW-1133">Transmembrane helix</keyword>
<evidence type="ECO:0000256" key="1">
    <source>
        <dbReference type="SAM" id="Phobius"/>
    </source>
</evidence>
<dbReference type="EMBL" id="VZPX01000004">
    <property type="protein sequence ID" value="KAB0482347.1"/>
    <property type="molecule type" value="Genomic_DNA"/>
</dbReference>
<comment type="caution">
    <text evidence="2">The sequence shown here is derived from an EMBL/GenBank/DDBJ whole genome shotgun (WGS) entry which is preliminary data.</text>
</comment>
<evidence type="ECO:0000313" key="2">
    <source>
        <dbReference type="EMBL" id="KAB0482347.1"/>
    </source>
</evidence>
<reference evidence="2 3" key="1">
    <citation type="submission" date="2019-09" db="EMBL/GenBank/DDBJ databases">
        <title>Draft genome sequences of 48 bacterial type strains from the CCUG.</title>
        <authorList>
            <person name="Tunovic T."/>
            <person name="Pineiro-Iglesias B."/>
            <person name="Unosson C."/>
            <person name="Inganas E."/>
            <person name="Ohlen M."/>
            <person name="Cardew S."/>
            <person name="Jensie-Markopoulos S."/>
            <person name="Salva-Serra F."/>
            <person name="Jaen-Luchoro D."/>
            <person name="Karlsson R."/>
            <person name="Svensson-Stadler L."/>
            <person name="Chun J."/>
            <person name="Moore E."/>
        </authorList>
    </citation>
    <scope>NUCLEOTIDE SEQUENCE [LARGE SCALE GENOMIC DNA]</scope>
    <source>
        <strain evidence="2 3">CCUG 48643</strain>
    </source>
</reference>
<keyword evidence="1" id="KW-0472">Membrane</keyword>